<proteinExistence type="predicted"/>
<dbReference type="Proteomes" id="UP001056120">
    <property type="component" value="Linkage Group LG17"/>
</dbReference>
<evidence type="ECO:0000313" key="1">
    <source>
        <dbReference type="EMBL" id="KAI3760806.1"/>
    </source>
</evidence>
<keyword evidence="2" id="KW-1185">Reference proteome</keyword>
<name>A0ACB9EQ28_9ASTR</name>
<gene>
    <name evidence="1" type="ORF">L1987_51205</name>
</gene>
<dbReference type="EMBL" id="CM042034">
    <property type="protein sequence ID" value="KAI3760806.1"/>
    <property type="molecule type" value="Genomic_DNA"/>
</dbReference>
<organism evidence="1 2">
    <name type="scientific">Smallanthus sonchifolius</name>
    <dbReference type="NCBI Taxonomy" id="185202"/>
    <lineage>
        <taxon>Eukaryota</taxon>
        <taxon>Viridiplantae</taxon>
        <taxon>Streptophyta</taxon>
        <taxon>Embryophyta</taxon>
        <taxon>Tracheophyta</taxon>
        <taxon>Spermatophyta</taxon>
        <taxon>Magnoliopsida</taxon>
        <taxon>eudicotyledons</taxon>
        <taxon>Gunneridae</taxon>
        <taxon>Pentapetalae</taxon>
        <taxon>asterids</taxon>
        <taxon>campanulids</taxon>
        <taxon>Asterales</taxon>
        <taxon>Asteraceae</taxon>
        <taxon>Asteroideae</taxon>
        <taxon>Heliantheae alliance</taxon>
        <taxon>Millerieae</taxon>
        <taxon>Smallanthus</taxon>
    </lineage>
</organism>
<sequence>MRKSVPNVRRVLAQELGQRTPYHCNQHGYLLVFPFPLIISPTRKIERPMCSGAHVSIPRNENPSSLSAIVLTSLTVAHYSL</sequence>
<comment type="caution">
    <text evidence="1">The sequence shown here is derived from an EMBL/GenBank/DDBJ whole genome shotgun (WGS) entry which is preliminary data.</text>
</comment>
<protein>
    <submittedName>
        <fullName evidence="1">Uncharacterized protein</fullName>
    </submittedName>
</protein>
<reference evidence="2" key="1">
    <citation type="journal article" date="2022" name="Mol. Ecol. Resour.">
        <title>The genomes of chicory, endive, great burdock and yacon provide insights into Asteraceae palaeo-polyploidization history and plant inulin production.</title>
        <authorList>
            <person name="Fan W."/>
            <person name="Wang S."/>
            <person name="Wang H."/>
            <person name="Wang A."/>
            <person name="Jiang F."/>
            <person name="Liu H."/>
            <person name="Zhao H."/>
            <person name="Xu D."/>
            <person name="Zhang Y."/>
        </authorList>
    </citation>
    <scope>NUCLEOTIDE SEQUENCE [LARGE SCALE GENOMIC DNA]</scope>
    <source>
        <strain evidence="2">cv. Yunnan</strain>
    </source>
</reference>
<reference evidence="1 2" key="2">
    <citation type="journal article" date="2022" name="Mol. Ecol. Resour.">
        <title>The genomes of chicory, endive, great burdock and yacon provide insights into Asteraceae paleo-polyploidization history and plant inulin production.</title>
        <authorList>
            <person name="Fan W."/>
            <person name="Wang S."/>
            <person name="Wang H."/>
            <person name="Wang A."/>
            <person name="Jiang F."/>
            <person name="Liu H."/>
            <person name="Zhao H."/>
            <person name="Xu D."/>
            <person name="Zhang Y."/>
        </authorList>
    </citation>
    <scope>NUCLEOTIDE SEQUENCE [LARGE SCALE GENOMIC DNA]</scope>
    <source>
        <strain evidence="2">cv. Yunnan</strain>
        <tissue evidence="1">Leaves</tissue>
    </source>
</reference>
<accession>A0ACB9EQ28</accession>
<evidence type="ECO:0000313" key="2">
    <source>
        <dbReference type="Proteomes" id="UP001056120"/>
    </source>
</evidence>